<reference evidence="2" key="3">
    <citation type="submission" date="2023-01" db="EMBL/GenBank/DDBJ databases">
        <title>Human gut microbiome strain richness.</title>
        <authorList>
            <person name="Chen-Liaw A."/>
        </authorList>
    </citation>
    <scope>NUCLEOTIDE SEQUENCE</scope>
    <source>
        <strain evidence="2">RTP21484st1_B7_RTP21484_190118</strain>
    </source>
</reference>
<dbReference type="Pfam" id="PF16407">
    <property type="entry name" value="PKD_2"/>
    <property type="match status" value="1"/>
</dbReference>
<dbReference type="Proteomes" id="UP001199750">
    <property type="component" value="Unassembled WGS sequence"/>
</dbReference>
<evidence type="ECO:0000313" key="1">
    <source>
        <dbReference type="EMBL" id="MCG4961179.1"/>
    </source>
</evidence>
<dbReference type="EMBL" id="JAQMRD010000010">
    <property type="protein sequence ID" value="MDB9223257.1"/>
    <property type="molecule type" value="Genomic_DNA"/>
</dbReference>
<dbReference type="RefSeq" id="WP_013610820.1">
    <property type="nucleotide sequence ID" value="NZ_JABWDG010000028.1"/>
</dbReference>
<evidence type="ECO:0000313" key="4">
    <source>
        <dbReference type="Proteomes" id="UP000283426"/>
    </source>
</evidence>
<accession>A0A3D1UIY0</accession>
<dbReference type="GeneID" id="61273732"/>
<proteinExistence type="predicted"/>
<dbReference type="PROSITE" id="PS51257">
    <property type="entry name" value="PROKAR_LIPOPROTEIN"/>
    <property type="match status" value="1"/>
</dbReference>
<evidence type="ECO:0000313" key="2">
    <source>
        <dbReference type="EMBL" id="MDB9223257.1"/>
    </source>
</evidence>
<reference evidence="1" key="2">
    <citation type="submission" date="2022-01" db="EMBL/GenBank/DDBJ databases">
        <title>Collection of gut derived symbiotic bacterial strains cultured from healthy donors.</title>
        <authorList>
            <person name="Lin H."/>
            <person name="Kohout C."/>
            <person name="Waligurski E."/>
            <person name="Pamer E.G."/>
        </authorList>
    </citation>
    <scope>NUCLEOTIDE SEQUENCE</scope>
    <source>
        <strain evidence="1">DFI.1.149</strain>
    </source>
</reference>
<gene>
    <name evidence="3" type="ORF">DWW24_03265</name>
    <name evidence="1" type="ORF">L0P03_15170</name>
    <name evidence="2" type="ORF">PN645_09605</name>
</gene>
<evidence type="ECO:0000313" key="3">
    <source>
        <dbReference type="EMBL" id="RGV29900.1"/>
    </source>
</evidence>
<dbReference type="EMBL" id="JAKNDN010000031">
    <property type="protein sequence ID" value="MCG4961179.1"/>
    <property type="molecule type" value="Genomic_DNA"/>
</dbReference>
<dbReference type="InterPro" id="IPR032183">
    <property type="entry name" value="PKD-like"/>
</dbReference>
<dbReference type="OMA" id="MENTRYD"/>
<organism evidence="3 4">
    <name type="scientific">Odoribacter splanchnicus</name>
    <dbReference type="NCBI Taxonomy" id="28118"/>
    <lineage>
        <taxon>Bacteria</taxon>
        <taxon>Pseudomonadati</taxon>
        <taxon>Bacteroidota</taxon>
        <taxon>Bacteroidia</taxon>
        <taxon>Bacteroidales</taxon>
        <taxon>Odoribacteraceae</taxon>
        <taxon>Odoribacter</taxon>
    </lineage>
</organism>
<dbReference type="Proteomes" id="UP001212263">
    <property type="component" value="Unassembled WGS sequence"/>
</dbReference>
<reference evidence="3 4" key="1">
    <citation type="submission" date="2018-08" db="EMBL/GenBank/DDBJ databases">
        <title>A genome reference for cultivated species of the human gut microbiota.</title>
        <authorList>
            <person name="Zou Y."/>
            <person name="Xue W."/>
            <person name="Luo G."/>
        </authorList>
    </citation>
    <scope>NUCLEOTIDE SEQUENCE [LARGE SCALE GENOMIC DNA]</scope>
    <source>
        <strain evidence="3 4">AF14-6AC</strain>
    </source>
</reference>
<sequence>MRKGLLYTACWIFLLISCAEDLGNYDYRELSSPVVTGIDEKIPVRKFERLQLTPQIEGEQFTEEDYQFEWKVIPQADAVTATVIGNERILDYEVVLAEGTYTLYFTITNRTSGLFWQQTYELEVTQTTSEGWMVLCSDNGRTRLDMISMVTGETYRDLLSSQDMPELNGPRRIQQLEDLAETGSPFYLLTDDGATRLSSDGFAWTEEYNIRYEMGNGQAVSPHEIIPTVNAKMMVAGTDFHYASNMGEILGLFSSPINKDFRVAPMAGSNVAGNMILAPLVMIYDIDNKRFMGYGQTLASSDLNNQEPLREMNEMAELMEDMQATTGGVTGSAFDEFPTGLDYVYMENTRYDPGSGQMAVTYTVLADGDKRYLYGIQLGDIVPQSWSSCPNALGKAYYGDLSECTDITKVTDLFAFSSLKNCMYYAVGGTLYQVDLSTKPLQAKVQFTLPGGEEITRLKFNLFRKNTSDSRSYNLIIGSLRGEEGILRIYNDTEMSGDFSGVEPEVYDGFARIVDVTYREW</sequence>
<keyword evidence="1" id="KW-0449">Lipoprotein</keyword>
<dbReference type="Proteomes" id="UP000283426">
    <property type="component" value="Unassembled WGS sequence"/>
</dbReference>
<protein>
    <submittedName>
        <fullName evidence="1">PKD-like family lipoprotein</fullName>
    </submittedName>
</protein>
<comment type="caution">
    <text evidence="3">The sequence shown here is derived from an EMBL/GenBank/DDBJ whole genome shotgun (WGS) entry which is preliminary data.</text>
</comment>
<name>A0A3D1UIY0_9BACT</name>
<dbReference type="EMBL" id="QRYW01000005">
    <property type="protein sequence ID" value="RGV29900.1"/>
    <property type="molecule type" value="Genomic_DNA"/>
</dbReference>
<dbReference type="AlphaFoldDB" id="A0A3D1UIY0"/>